<evidence type="ECO:0000256" key="3">
    <source>
        <dbReference type="ARBA" id="ARBA00022840"/>
    </source>
</evidence>
<dbReference type="InterPro" id="IPR003593">
    <property type="entry name" value="AAA+_ATPase"/>
</dbReference>
<dbReference type="Pfam" id="PF00005">
    <property type="entry name" value="ABC_tran"/>
    <property type="match status" value="1"/>
</dbReference>
<keyword evidence="3 5" id="KW-0067">ATP-binding</keyword>
<reference evidence="5 6" key="1">
    <citation type="submission" date="2015-02" db="EMBL/GenBank/DDBJ databases">
        <title>Draft genome sequences of ten Microbacterium spp. with emphasis on heavy metal contaminated environments.</title>
        <authorList>
            <person name="Corretto E."/>
        </authorList>
    </citation>
    <scope>NUCLEOTIDE SEQUENCE [LARGE SCALE GENOMIC DNA]</scope>
    <source>
        <strain evidence="5 6">DSM 12966</strain>
    </source>
</reference>
<dbReference type="GO" id="GO:0016887">
    <property type="term" value="F:ATP hydrolysis activity"/>
    <property type="evidence" value="ECO:0007669"/>
    <property type="project" value="InterPro"/>
</dbReference>
<dbReference type="EMBL" id="JYIU01000023">
    <property type="protein sequence ID" value="KJL26233.1"/>
    <property type="molecule type" value="Genomic_DNA"/>
</dbReference>
<dbReference type="Proteomes" id="UP000033572">
    <property type="component" value="Unassembled WGS sequence"/>
</dbReference>
<evidence type="ECO:0000259" key="4">
    <source>
        <dbReference type="PROSITE" id="PS50893"/>
    </source>
</evidence>
<dbReference type="AlphaFoldDB" id="A0A0F0KZD8"/>
<feature type="domain" description="ABC transporter" evidence="4">
    <location>
        <begin position="16"/>
        <end position="242"/>
    </location>
</feature>
<dbReference type="PATRIC" id="fig|104336.4.peg.305"/>
<dbReference type="InterPro" id="IPR003439">
    <property type="entry name" value="ABC_transporter-like_ATP-bd"/>
</dbReference>
<dbReference type="RefSeq" id="WP_244268081.1">
    <property type="nucleotide sequence ID" value="NZ_CP031425.1"/>
</dbReference>
<keyword evidence="2" id="KW-0547">Nucleotide-binding</keyword>
<dbReference type="PANTHER" id="PTHR42939">
    <property type="entry name" value="ABC TRANSPORTER ATP-BINDING PROTEIN ALBC-RELATED"/>
    <property type="match status" value="1"/>
</dbReference>
<dbReference type="Gene3D" id="3.40.50.300">
    <property type="entry name" value="P-loop containing nucleotide triphosphate hydrolases"/>
    <property type="match status" value="1"/>
</dbReference>
<comment type="caution">
    <text evidence="5">The sequence shown here is derived from an EMBL/GenBank/DDBJ whole genome shotgun (WGS) entry which is preliminary data.</text>
</comment>
<proteinExistence type="predicted"/>
<name>A0A0F0KZD8_9MICO</name>
<dbReference type="InterPro" id="IPR017871">
    <property type="entry name" value="ABC_transporter-like_CS"/>
</dbReference>
<dbReference type="InterPro" id="IPR051782">
    <property type="entry name" value="ABC_Transporter_VariousFunc"/>
</dbReference>
<evidence type="ECO:0000313" key="6">
    <source>
        <dbReference type="Proteomes" id="UP000033572"/>
    </source>
</evidence>
<dbReference type="InterPro" id="IPR027417">
    <property type="entry name" value="P-loop_NTPase"/>
</dbReference>
<protein>
    <submittedName>
        <fullName evidence="5">ABC-type transporter ATP-binding protein EcsA</fullName>
    </submittedName>
</protein>
<dbReference type="CDD" id="cd03230">
    <property type="entry name" value="ABC_DR_subfamily_A"/>
    <property type="match status" value="1"/>
</dbReference>
<dbReference type="PROSITE" id="PS00211">
    <property type="entry name" value="ABC_TRANSPORTER_1"/>
    <property type="match status" value="1"/>
</dbReference>
<evidence type="ECO:0000256" key="1">
    <source>
        <dbReference type="ARBA" id="ARBA00022448"/>
    </source>
</evidence>
<dbReference type="GO" id="GO:0005524">
    <property type="term" value="F:ATP binding"/>
    <property type="evidence" value="ECO:0007669"/>
    <property type="project" value="UniProtKB-KW"/>
</dbReference>
<dbReference type="PROSITE" id="PS50893">
    <property type="entry name" value="ABC_TRANSPORTER_2"/>
    <property type="match status" value="1"/>
</dbReference>
<dbReference type="SUPFAM" id="SSF52540">
    <property type="entry name" value="P-loop containing nucleoside triphosphate hydrolases"/>
    <property type="match status" value="1"/>
</dbReference>
<dbReference type="SMART" id="SM00382">
    <property type="entry name" value="AAA"/>
    <property type="match status" value="1"/>
</dbReference>
<sequence length="253" mass="28047">MHGGDDSPRPDSSPLLEVADVTFGYSARATALRDVSFSLAQGERVGLVGPNGSGKSTLIRLVADLLQVRRGDITIDGRPNHTRASREQLCYIASNDTLPQFLTGREYIELMHRLYRTAPDEATVDDLLERYQMGGRQFDLIEDYSHGMRKKIQLVSALSLSRPLTIIDETLNGVDVDALFEFELDAARVADDRGLLLCSHDFRLLENVCDRVIVLCRGEIAFDLPTSRVLDDFGSVDALVRRALALARAQESP</sequence>
<dbReference type="GeneID" id="94443192"/>
<dbReference type="PANTHER" id="PTHR42939:SF1">
    <property type="entry name" value="ABC TRANSPORTER ATP-BINDING PROTEIN ALBC-RELATED"/>
    <property type="match status" value="1"/>
</dbReference>
<keyword evidence="6" id="KW-1185">Reference proteome</keyword>
<gene>
    <name evidence="5" type="primary">ecsA_1</name>
    <name evidence="5" type="ORF">RN50_00294</name>
</gene>
<organism evidence="5 6">
    <name type="scientific">Microbacterium foliorum</name>
    <dbReference type="NCBI Taxonomy" id="104336"/>
    <lineage>
        <taxon>Bacteria</taxon>
        <taxon>Bacillati</taxon>
        <taxon>Actinomycetota</taxon>
        <taxon>Actinomycetes</taxon>
        <taxon>Micrococcales</taxon>
        <taxon>Microbacteriaceae</taxon>
        <taxon>Microbacterium</taxon>
    </lineage>
</organism>
<evidence type="ECO:0000313" key="5">
    <source>
        <dbReference type="EMBL" id="KJL26233.1"/>
    </source>
</evidence>
<keyword evidence="1" id="KW-0813">Transport</keyword>
<accession>A0A0F0KZD8</accession>
<evidence type="ECO:0000256" key="2">
    <source>
        <dbReference type="ARBA" id="ARBA00022741"/>
    </source>
</evidence>